<accession>A0ABN8KFF7</accession>
<gene>
    <name evidence="2" type="ORF">MES5069_750030</name>
</gene>
<keyword evidence="3" id="KW-1185">Reference proteome</keyword>
<dbReference type="EMBL" id="CAKXZT010000174">
    <property type="protein sequence ID" value="CAH2409007.1"/>
    <property type="molecule type" value="Genomic_DNA"/>
</dbReference>
<dbReference type="RefSeq" id="WP_367186054.1">
    <property type="nucleotide sequence ID" value="NZ_CAKXZT010000174.1"/>
</dbReference>
<evidence type="ECO:0000313" key="2">
    <source>
        <dbReference type="EMBL" id="CAH2409007.1"/>
    </source>
</evidence>
<protein>
    <submittedName>
        <fullName evidence="2">Uncharacterized protein</fullName>
    </submittedName>
</protein>
<dbReference type="Gene3D" id="3.30.2310.20">
    <property type="entry name" value="RelE-like"/>
    <property type="match status" value="1"/>
</dbReference>
<sequence>MKRRAVIYALEAGGDLDRIYDIIAEASSATTADRYDQRIRAFCERLEYGSERGTRRHDVRQELRIIGFRTPRHHRLHCRVRARGNFARVLRRGRLAGRPGLVTLADRHI</sequence>
<dbReference type="InterPro" id="IPR035093">
    <property type="entry name" value="RelE/ParE_toxin_dom_sf"/>
</dbReference>
<comment type="caution">
    <text evidence="2">The sequence shown here is derived from an EMBL/GenBank/DDBJ whole genome shotgun (WGS) entry which is preliminary data.</text>
</comment>
<evidence type="ECO:0000313" key="3">
    <source>
        <dbReference type="Proteomes" id="UP001153050"/>
    </source>
</evidence>
<dbReference type="Proteomes" id="UP001153050">
    <property type="component" value="Unassembled WGS sequence"/>
</dbReference>
<name>A0ABN8KFF7_9HYPH</name>
<dbReference type="InterPro" id="IPR007712">
    <property type="entry name" value="RelE/ParE_toxin"/>
</dbReference>
<proteinExistence type="predicted"/>
<organism evidence="2 3">
    <name type="scientific">Mesorhizobium escarrei</name>
    <dbReference type="NCBI Taxonomy" id="666018"/>
    <lineage>
        <taxon>Bacteria</taxon>
        <taxon>Pseudomonadati</taxon>
        <taxon>Pseudomonadota</taxon>
        <taxon>Alphaproteobacteria</taxon>
        <taxon>Hyphomicrobiales</taxon>
        <taxon>Phyllobacteriaceae</taxon>
        <taxon>Mesorhizobium</taxon>
    </lineage>
</organism>
<dbReference type="Pfam" id="PF05016">
    <property type="entry name" value="ParE_toxin"/>
    <property type="match status" value="1"/>
</dbReference>
<reference evidence="2 3" key="1">
    <citation type="submission" date="2022-03" db="EMBL/GenBank/DDBJ databases">
        <authorList>
            <person name="Brunel B."/>
        </authorList>
    </citation>
    <scope>NUCLEOTIDE SEQUENCE [LARGE SCALE GENOMIC DNA]</scope>
    <source>
        <strain evidence="2">STM5069sample</strain>
    </source>
</reference>
<evidence type="ECO:0000256" key="1">
    <source>
        <dbReference type="ARBA" id="ARBA00022649"/>
    </source>
</evidence>
<keyword evidence="1" id="KW-1277">Toxin-antitoxin system</keyword>